<dbReference type="SUPFAM" id="SSF51905">
    <property type="entry name" value="FAD/NAD(P)-binding domain"/>
    <property type="match status" value="1"/>
</dbReference>
<comment type="similarity">
    <text evidence="1">Belongs to the GMC oxidoreductase family.</text>
</comment>
<dbReference type="PANTHER" id="PTHR11552:SF228">
    <property type="entry name" value="GLUCOSE-METHANOL-CHOLINE OXIDOREDUCTASE N-TERMINAL DOMAIN-CONTAINING PROTEIN"/>
    <property type="match status" value="1"/>
</dbReference>
<reference evidence="6 7" key="1">
    <citation type="journal article" date="2016" name="Nat. Commun.">
        <title>Ectomycorrhizal ecology is imprinted in the genome of the dominant symbiotic fungus Cenococcum geophilum.</title>
        <authorList>
            <consortium name="DOE Joint Genome Institute"/>
            <person name="Peter M."/>
            <person name="Kohler A."/>
            <person name="Ohm R.A."/>
            <person name="Kuo A."/>
            <person name="Krutzmann J."/>
            <person name="Morin E."/>
            <person name="Arend M."/>
            <person name="Barry K.W."/>
            <person name="Binder M."/>
            <person name="Choi C."/>
            <person name="Clum A."/>
            <person name="Copeland A."/>
            <person name="Grisel N."/>
            <person name="Haridas S."/>
            <person name="Kipfer T."/>
            <person name="LaButti K."/>
            <person name="Lindquist E."/>
            <person name="Lipzen A."/>
            <person name="Maire R."/>
            <person name="Meier B."/>
            <person name="Mihaltcheva S."/>
            <person name="Molinier V."/>
            <person name="Murat C."/>
            <person name="Poggeler S."/>
            <person name="Quandt C.A."/>
            <person name="Sperisen C."/>
            <person name="Tritt A."/>
            <person name="Tisserant E."/>
            <person name="Crous P.W."/>
            <person name="Henrissat B."/>
            <person name="Nehls U."/>
            <person name="Egli S."/>
            <person name="Spatafora J.W."/>
            <person name="Grigoriev I.V."/>
            <person name="Martin F.M."/>
        </authorList>
    </citation>
    <scope>NUCLEOTIDE SEQUENCE [LARGE SCALE GENOMIC DNA]</scope>
    <source>
        <strain evidence="6 7">CBS 207.34</strain>
    </source>
</reference>
<dbReference type="GO" id="GO:0044550">
    <property type="term" value="P:secondary metabolite biosynthetic process"/>
    <property type="evidence" value="ECO:0007669"/>
    <property type="project" value="TreeGrafter"/>
</dbReference>
<evidence type="ECO:0000256" key="1">
    <source>
        <dbReference type="ARBA" id="ARBA00010790"/>
    </source>
</evidence>
<evidence type="ECO:0000313" key="7">
    <source>
        <dbReference type="Proteomes" id="UP000250140"/>
    </source>
</evidence>
<gene>
    <name evidence="6" type="ORF">AOQ84DRAFT_399567</name>
</gene>
<dbReference type="InterPro" id="IPR012132">
    <property type="entry name" value="GMC_OxRdtase"/>
</dbReference>
<dbReference type="EMBL" id="KV750287">
    <property type="protein sequence ID" value="OCL05431.1"/>
    <property type="molecule type" value="Genomic_DNA"/>
</dbReference>
<name>A0A8E2EV34_9PEZI</name>
<dbReference type="PROSITE" id="PS00624">
    <property type="entry name" value="GMC_OXRED_2"/>
    <property type="match status" value="1"/>
</dbReference>
<keyword evidence="3" id="KW-0285">Flavoprotein</keyword>
<comment type="cofactor">
    <cofactor evidence="3">
        <name>FAD</name>
        <dbReference type="ChEBI" id="CHEBI:57692"/>
    </cofactor>
</comment>
<evidence type="ECO:0000313" key="6">
    <source>
        <dbReference type="EMBL" id="OCL05431.1"/>
    </source>
</evidence>
<organism evidence="6 7">
    <name type="scientific">Glonium stellatum</name>
    <dbReference type="NCBI Taxonomy" id="574774"/>
    <lineage>
        <taxon>Eukaryota</taxon>
        <taxon>Fungi</taxon>
        <taxon>Dikarya</taxon>
        <taxon>Ascomycota</taxon>
        <taxon>Pezizomycotina</taxon>
        <taxon>Dothideomycetes</taxon>
        <taxon>Pleosporomycetidae</taxon>
        <taxon>Gloniales</taxon>
        <taxon>Gloniaceae</taxon>
        <taxon>Glonium</taxon>
    </lineage>
</organism>
<sequence length="593" mass="63269">MHAIHLLIFLVLSLALHSTAAPLPGSTFGQAGKNVSFDYVIIGGGNAGLVVAARLAQASQSVAVIEAGGFYEKDVGNISTVPAYAVYGAGASPDDVLPGFDWGFITAPQAVSSARNYFTYQRPTVDSLNKWASVVGDNTYKYDSFLPYFKKSVNYTPPDNAARPSNASVPLATTAFTSGSGPLHVSFAVWANAFSSFANLAWQKLGAPVAEDFVSGKLSGVQYSMNSINPNGQIRDSSYSSFLQSVVDTASIQVYNNTLAKRILFDKNVAIGVLVNSGGVDYALSAKKEVILSAGAFQSPQLLMVSGVGPADTLGKFNIAMVSELKGVGQNMEDHLLFGASYEVKTLTHSAISNATYFALAANEYNEHGMGMLSNPGGEILTWEKLSSTRRAALSASTRNVLSSFPADWPEFEFLVLDAYSGDNENYIKDAPHTPFMYASPAAGIMVPQSRGNVTIASSDAAVHPVISPNWLTHPADQELAVVAFKRMREMMDTDVMKAVWVEEVIPGRSVASDADILNAIRQNGIPMFHASTTCKMGNSSDASAVVDHRGRVFGTKRLRVVDASAMPFLPPGHPQALIYALAEKLSDDILQS</sequence>
<feature type="signal peptide" evidence="4">
    <location>
        <begin position="1"/>
        <end position="20"/>
    </location>
</feature>
<dbReference type="InterPro" id="IPR007867">
    <property type="entry name" value="GMC_OxRtase_C"/>
</dbReference>
<proteinExistence type="inferred from homology"/>
<protein>
    <submittedName>
        <fullName evidence="6">GMC oxidoreductase</fullName>
    </submittedName>
</protein>
<dbReference type="Gene3D" id="3.30.560.10">
    <property type="entry name" value="Glucose Oxidase, domain 3"/>
    <property type="match status" value="1"/>
</dbReference>
<evidence type="ECO:0000256" key="4">
    <source>
        <dbReference type="SAM" id="SignalP"/>
    </source>
</evidence>
<dbReference type="GO" id="GO:0050660">
    <property type="term" value="F:flavin adenine dinucleotide binding"/>
    <property type="evidence" value="ECO:0007669"/>
    <property type="project" value="InterPro"/>
</dbReference>
<feature type="domain" description="Glucose-methanol-choline oxidoreductase N-terminal" evidence="5">
    <location>
        <begin position="295"/>
        <end position="309"/>
    </location>
</feature>
<feature type="active site" description="Proton acceptor" evidence="2">
    <location>
        <position position="574"/>
    </location>
</feature>
<dbReference type="PIRSF" id="PIRSF000137">
    <property type="entry name" value="Alcohol_oxidase"/>
    <property type="match status" value="1"/>
</dbReference>
<feature type="binding site" evidence="3">
    <location>
        <begin position="575"/>
        <end position="576"/>
    </location>
    <ligand>
        <name>FAD</name>
        <dbReference type="ChEBI" id="CHEBI:57692"/>
    </ligand>
</feature>
<dbReference type="Proteomes" id="UP000250140">
    <property type="component" value="Unassembled WGS sequence"/>
</dbReference>
<dbReference type="Pfam" id="PF00732">
    <property type="entry name" value="GMC_oxred_N"/>
    <property type="match status" value="1"/>
</dbReference>
<feature type="chain" id="PRO_5034599598" evidence="4">
    <location>
        <begin position="21"/>
        <end position="593"/>
    </location>
</feature>
<dbReference type="Gene3D" id="3.50.50.60">
    <property type="entry name" value="FAD/NAD(P)-binding domain"/>
    <property type="match status" value="1"/>
</dbReference>
<keyword evidence="4" id="KW-0732">Signal</keyword>
<dbReference type="InterPro" id="IPR000172">
    <property type="entry name" value="GMC_OxRdtase_N"/>
</dbReference>
<accession>A0A8E2EV34</accession>
<keyword evidence="3" id="KW-0274">FAD</keyword>
<dbReference type="OrthoDB" id="269227at2759"/>
<dbReference type="InterPro" id="IPR036188">
    <property type="entry name" value="FAD/NAD-bd_sf"/>
</dbReference>
<feature type="active site" description="Proton donor" evidence="2">
    <location>
        <position position="530"/>
    </location>
</feature>
<dbReference type="Pfam" id="PF05199">
    <property type="entry name" value="GMC_oxred_C"/>
    <property type="match status" value="1"/>
</dbReference>
<evidence type="ECO:0000259" key="5">
    <source>
        <dbReference type="PROSITE" id="PS00624"/>
    </source>
</evidence>
<dbReference type="PANTHER" id="PTHR11552">
    <property type="entry name" value="GLUCOSE-METHANOL-CHOLINE GMC OXIDOREDUCTASE"/>
    <property type="match status" value="1"/>
</dbReference>
<evidence type="ECO:0000256" key="3">
    <source>
        <dbReference type="PIRSR" id="PIRSR000137-2"/>
    </source>
</evidence>
<dbReference type="AlphaFoldDB" id="A0A8E2EV34"/>
<dbReference type="SUPFAM" id="SSF54373">
    <property type="entry name" value="FAD-linked reductases, C-terminal domain"/>
    <property type="match status" value="1"/>
</dbReference>
<keyword evidence="7" id="KW-1185">Reference proteome</keyword>
<dbReference type="GO" id="GO:0016614">
    <property type="term" value="F:oxidoreductase activity, acting on CH-OH group of donors"/>
    <property type="evidence" value="ECO:0007669"/>
    <property type="project" value="InterPro"/>
</dbReference>
<evidence type="ECO:0000256" key="2">
    <source>
        <dbReference type="PIRSR" id="PIRSR000137-1"/>
    </source>
</evidence>